<evidence type="ECO:0000313" key="11">
    <source>
        <dbReference type="EMBL" id="QNJ97464.1"/>
    </source>
</evidence>
<keyword evidence="12" id="KW-1185">Reference proteome</keyword>
<dbReference type="EMBL" id="CP052909">
    <property type="protein sequence ID" value="QNJ97464.1"/>
    <property type="molecule type" value="Genomic_DNA"/>
</dbReference>
<dbReference type="GO" id="GO:0050660">
    <property type="term" value="F:flavin adenine dinucleotide binding"/>
    <property type="evidence" value="ECO:0007669"/>
    <property type="project" value="TreeGrafter"/>
</dbReference>
<dbReference type="InterPro" id="IPR008333">
    <property type="entry name" value="Cbr1-like_FAD-bd_dom"/>
</dbReference>
<organism evidence="11 12">
    <name type="scientific">Constantimarinum furrinae</name>
    <dbReference type="NCBI Taxonomy" id="2562285"/>
    <lineage>
        <taxon>Bacteria</taxon>
        <taxon>Pseudomonadati</taxon>
        <taxon>Bacteroidota</taxon>
        <taxon>Flavobacteriia</taxon>
        <taxon>Flavobacteriales</taxon>
        <taxon>Flavobacteriaceae</taxon>
        <taxon>Altibacter/Constantimarinum group</taxon>
        <taxon>Constantimarinum</taxon>
    </lineage>
</organism>
<dbReference type="GO" id="GO:0046872">
    <property type="term" value="F:metal ion binding"/>
    <property type="evidence" value="ECO:0007669"/>
    <property type="project" value="UniProtKB-KW"/>
</dbReference>
<sequence>MSDFHSLTISEVKKETPNAVSITFSIPHHLKETFRFKAGQYITIKHIDAGKELRRAYSICSSPESGVLKIGVKAVEKGAFSSFANTALKVGDSLEVMPPQGKFTLDAARENSKNYLAFAAGSGITPVLSLITTVLEKKEDTSFVLVFGNRTMEETMFHSDLLQLMQRYPTRLYVEFIYSRTQEEDAMFGRIERSTVNYIIKNKFVDRQFDAYYLCGPEPMIDEVTSVLKENGVNEKAIFFELFTTSEEGLLVEKHDGNTAVTITLDDEVYTFTMPQEKSVLDAALEEGLDAPYSCQGGICSTCIARLTEGKVEMRKNQILTDGELAEGLILTCQSHPTTPTIVLDYDDA</sequence>
<evidence type="ECO:0000256" key="2">
    <source>
        <dbReference type="ARBA" id="ARBA00022630"/>
    </source>
</evidence>
<dbReference type="Pfam" id="PF00111">
    <property type="entry name" value="Fer2"/>
    <property type="match status" value="1"/>
</dbReference>
<dbReference type="InterPro" id="IPR006058">
    <property type="entry name" value="2Fe2S_fd_BS"/>
</dbReference>
<reference evidence="11 12" key="1">
    <citation type="submission" date="2020-04" db="EMBL/GenBank/DDBJ databases">
        <title>Genome sequence of Altibacter aquimarinus strain ALE3EI.</title>
        <authorList>
            <person name="Oh H.-M."/>
            <person name="Jang D."/>
        </authorList>
    </citation>
    <scope>NUCLEOTIDE SEQUENCE [LARGE SCALE GENOMIC DNA]</scope>
    <source>
        <strain evidence="11 12">ALE3EI</strain>
    </source>
</reference>
<dbReference type="SUPFAM" id="SSF63380">
    <property type="entry name" value="Riboflavin synthase domain-like"/>
    <property type="match status" value="1"/>
</dbReference>
<dbReference type="PRINTS" id="PR00371">
    <property type="entry name" value="FPNCR"/>
</dbReference>
<dbReference type="SUPFAM" id="SSF54292">
    <property type="entry name" value="2Fe-2S ferredoxin-like"/>
    <property type="match status" value="1"/>
</dbReference>
<evidence type="ECO:0000259" key="9">
    <source>
        <dbReference type="PROSITE" id="PS51085"/>
    </source>
</evidence>
<dbReference type="InterPro" id="IPR050415">
    <property type="entry name" value="MRET"/>
</dbReference>
<dbReference type="SUPFAM" id="SSF52343">
    <property type="entry name" value="Ferredoxin reductase-like, C-terminal NADP-linked domain"/>
    <property type="match status" value="1"/>
</dbReference>
<dbReference type="PROSITE" id="PS00197">
    <property type="entry name" value="2FE2S_FER_1"/>
    <property type="match status" value="1"/>
</dbReference>
<keyword evidence="3" id="KW-0001">2Fe-2S</keyword>
<evidence type="ECO:0000256" key="5">
    <source>
        <dbReference type="ARBA" id="ARBA00022827"/>
    </source>
</evidence>
<keyword evidence="7" id="KW-0408">Iron</keyword>
<feature type="domain" description="2Fe-2S ferredoxin-type" evidence="9">
    <location>
        <begin position="259"/>
        <end position="349"/>
    </location>
</feature>
<dbReference type="InterPro" id="IPR001041">
    <property type="entry name" value="2Fe-2S_ferredoxin-type"/>
</dbReference>
<dbReference type="InterPro" id="IPR039261">
    <property type="entry name" value="FNR_nucleotide-bd"/>
</dbReference>
<gene>
    <name evidence="11" type="ORF">ALE3EI_0889</name>
</gene>
<protein>
    <submittedName>
        <fullName evidence="11">Nitric oxide dioxygenase</fullName>
    </submittedName>
</protein>
<dbReference type="InterPro" id="IPR001433">
    <property type="entry name" value="OxRdtase_FAD/NAD-bd"/>
</dbReference>
<dbReference type="GO" id="GO:0051213">
    <property type="term" value="F:dioxygenase activity"/>
    <property type="evidence" value="ECO:0007669"/>
    <property type="project" value="UniProtKB-KW"/>
</dbReference>
<dbReference type="Proteomes" id="UP000515514">
    <property type="component" value="Chromosome"/>
</dbReference>
<dbReference type="CDD" id="cd00207">
    <property type="entry name" value="fer2"/>
    <property type="match status" value="1"/>
</dbReference>
<dbReference type="RefSeq" id="WP_186991265.1">
    <property type="nucleotide sequence ID" value="NZ_CP052909.1"/>
</dbReference>
<evidence type="ECO:0000256" key="7">
    <source>
        <dbReference type="ARBA" id="ARBA00023004"/>
    </source>
</evidence>
<dbReference type="PROSITE" id="PS51384">
    <property type="entry name" value="FAD_FR"/>
    <property type="match status" value="1"/>
</dbReference>
<proteinExistence type="predicted"/>
<dbReference type="GO" id="GO:0051537">
    <property type="term" value="F:2 iron, 2 sulfur cluster binding"/>
    <property type="evidence" value="ECO:0007669"/>
    <property type="project" value="UniProtKB-KW"/>
</dbReference>
<dbReference type="KEGG" id="alti:ALE3EI_0889"/>
<keyword evidence="5" id="KW-0274">FAD</keyword>
<dbReference type="InterPro" id="IPR017927">
    <property type="entry name" value="FAD-bd_FR_type"/>
</dbReference>
<dbReference type="PANTHER" id="PTHR47354">
    <property type="entry name" value="NADH OXIDOREDUCTASE HCR"/>
    <property type="match status" value="1"/>
</dbReference>
<evidence type="ECO:0000256" key="1">
    <source>
        <dbReference type="ARBA" id="ARBA00001974"/>
    </source>
</evidence>
<dbReference type="Pfam" id="PF00175">
    <property type="entry name" value="NAD_binding_1"/>
    <property type="match status" value="1"/>
</dbReference>
<dbReference type="InterPro" id="IPR036010">
    <property type="entry name" value="2Fe-2S_ferredoxin-like_sf"/>
</dbReference>
<dbReference type="AlphaFoldDB" id="A0A7G8PSZ8"/>
<keyword evidence="11" id="KW-0223">Dioxygenase</keyword>
<accession>A0A7G8PSZ8</accession>
<evidence type="ECO:0000256" key="6">
    <source>
        <dbReference type="ARBA" id="ARBA00023002"/>
    </source>
</evidence>
<evidence type="ECO:0000256" key="4">
    <source>
        <dbReference type="ARBA" id="ARBA00022723"/>
    </source>
</evidence>
<dbReference type="CDD" id="cd06214">
    <property type="entry name" value="PA_degradation_oxidoreductase_like"/>
    <property type="match status" value="1"/>
</dbReference>
<keyword evidence="2" id="KW-0285">Flavoprotein</keyword>
<keyword evidence="8" id="KW-0411">Iron-sulfur</keyword>
<keyword evidence="4" id="KW-0479">Metal-binding</keyword>
<dbReference type="PRINTS" id="PR00410">
    <property type="entry name" value="PHEHYDRXLASE"/>
</dbReference>
<dbReference type="Gene3D" id="3.40.50.80">
    <property type="entry name" value="Nucleotide-binding domain of ferredoxin-NADP reductase (FNR) module"/>
    <property type="match status" value="1"/>
</dbReference>
<dbReference type="InterPro" id="IPR012675">
    <property type="entry name" value="Beta-grasp_dom_sf"/>
</dbReference>
<keyword evidence="6" id="KW-0560">Oxidoreductase</keyword>
<feature type="domain" description="FAD-binding FR-type" evidence="10">
    <location>
        <begin position="2"/>
        <end position="106"/>
    </location>
</feature>
<dbReference type="Pfam" id="PF00970">
    <property type="entry name" value="FAD_binding_6"/>
    <property type="match status" value="1"/>
</dbReference>
<evidence type="ECO:0000313" key="12">
    <source>
        <dbReference type="Proteomes" id="UP000515514"/>
    </source>
</evidence>
<evidence type="ECO:0000256" key="8">
    <source>
        <dbReference type="ARBA" id="ARBA00023014"/>
    </source>
</evidence>
<dbReference type="PANTHER" id="PTHR47354:SF8">
    <property type="entry name" value="1,2-PHENYLACETYL-COA EPOXIDASE, SUBUNIT E"/>
    <property type="match status" value="1"/>
</dbReference>
<evidence type="ECO:0000259" key="10">
    <source>
        <dbReference type="PROSITE" id="PS51384"/>
    </source>
</evidence>
<evidence type="ECO:0000256" key="3">
    <source>
        <dbReference type="ARBA" id="ARBA00022714"/>
    </source>
</evidence>
<dbReference type="InterPro" id="IPR017938">
    <property type="entry name" value="Riboflavin_synthase-like_b-brl"/>
</dbReference>
<dbReference type="Gene3D" id="3.10.20.30">
    <property type="match status" value="1"/>
</dbReference>
<name>A0A7G8PSZ8_9FLAO</name>
<dbReference type="PROSITE" id="PS51085">
    <property type="entry name" value="2FE2S_FER_2"/>
    <property type="match status" value="1"/>
</dbReference>
<dbReference type="Gene3D" id="2.40.30.10">
    <property type="entry name" value="Translation factors"/>
    <property type="match status" value="1"/>
</dbReference>
<dbReference type="InterPro" id="IPR001709">
    <property type="entry name" value="Flavoprot_Pyr_Nucl_cyt_Rdtase"/>
</dbReference>
<comment type="cofactor">
    <cofactor evidence="1">
        <name>FAD</name>
        <dbReference type="ChEBI" id="CHEBI:57692"/>
    </cofactor>
</comment>